<evidence type="ECO:0000313" key="4">
    <source>
        <dbReference type="Proteomes" id="UP000265427"/>
    </source>
</evidence>
<feature type="region of interest" description="Disordered" evidence="1">
    <location>
        <begin position="171"/>
        <end position="190"/>
    </location>
</feature>
<dbReference type="GO" id="GO:0006508">
    <property type="term" value="P:proteolysis"/>
    <property type="evidence" value="ECO:0007669"/>
    <property type="project" value="InterPro"/>
</dbReference>
<protein>
    <recommendedName>
        <fullName evidence="2">Peptidase M12A domain-containing protein</fullName>
    </recommendedName>
</protein>
<dbReference type="InterPro" id="IPR001506">
    <property type="entry name" value="Peptidase_M12A"/>
</dbReference>
<dbReference type="GO" id="GO:0004222">
    <property type="term" value="F:metalloendopeptidase activity"/>
    <property type="evidence" value="ECO:0007669"/>
    <property type="project" value="InterPro"/>
</dbReference>
<organism evidence="3 4">
    <name type="scientific">Aphanomyces astaci</name>
    <name type="common">Crayfish plague agent</name>
    <dbReference type="NCBI Taxonomy" id="112090"/>
    <lineage>
        <taxon>Eukaryota</taxon>
        <taxon>Sar</taxon>
        <taxon>Stramenopiles</taxon>
        <taxon>Oomycota</taxon>
        <taxon>Saprolegniomycetes</taxon>
        <taxon>Saprolegniales</taxon>
        <taxon>Verrucalvaceae</taxon>
        <taxon>Aphanomyces</taxon>
    </lineage>
</organism>
<dbReference type="VEuPathDB" id="FungiDB:H257_03329"/>
<evidence type="ECO:0000256" key="1">
    <source>
        <dbReference type="SAM" id="MobiDB-lite"/>
    </source>
</evidence>
<dbReference type="PANTHER" id="PTHR10127:SF850">
    <property type="entry name" value="METALLOENDOPEPTIDASE"/>
    <property type="match status" value="1"/>
</dbReference>
<sequence>MNCSAISPSRRLGVVCYSIASNFTSSQRAQINNAMSQFQDETTIRFLEVSACSVNVTMIGGKAICGNCLNYANINNCDAGCYAAVGFQNADPQVLNLNAACFDDLTGTGRVVHEDNCILPTRDACDEKASEVLGQRMKLSPLDLESVVQLYGNVTTRQRCIELGHKECPCEEGRGQPNSTPPSPATSSNGFFPFLAELTRWFA</sequence>
<reference evidence="3 4" key="1">
    <citation type="submission" date="2018-08" db="EMBL/GenBank/DDBJ databases">
        <title>Aphanomyces genome sequencing and annotation.</title>
        <authorList>
            <person name="Minardi D."/>
            <person name="Oidtmann B."/>
            <person name="Van Der Giezen M."/>
            <person name="Studholme D.J."/>
        </authorList>
    </citation>
    <scope>NUCLEOTIDE SEQUENCE [LARGE SCALE GENOMIC DNA]</scope>
    <source>
        <strain evidence="3 4">Kv</strain>
    </source>
</reference>
<accession>A0A396ZTD3</accession>
<dbReference type="Pfam" id="PF01400">
    <property type="entry name" value="Astacin"/>
    <property type="match status" value="1"/>
</dbReference>
<evidence type="ECO:0000313" key="3">
    <source>
        <dbReference type="EMBL" id="RHX98932.1"/>
    </source>
</evidence>
<gene>
    <name evidence="3" type="ORF">DYB36_014073</name>
</gene>
<feature type="domain" description="Peptidase M12A" evidence="2">
    <location>
        <begin position="14"/>
        <end position="114"/>
    </location>
</feature>
<dbReference type="Proteomes" id="UP000265427">
    <property type="component" value="Unassembled WGS sequence"/>
</dbReference>
<name>A0A396ZTD3_APHAT</name>
<evidence type="ECO:0000259" key="2">
    <source>
        <dbReference type="Pfam" id="PF01400"/>
    </source>
</evidence>
<dbReference type="InterPro" id="IPR024079">
    <property type="entry name" value="MetalloPept_cat_dom_sf"/>
</dbReference>
<dbReference type="PANTHER" id="PTHR10127">
    <property type="entry name" value="DISCOIDIN, CUB, EGF, LAMININ , AND ZINC METALLOPROTEASE DOMAIN CONTAINING"/>
    <property type="match status" value="1"/>
</dbReference>
<dbReference type="AlphaFoldDB" id="A0A396ZTD3"/>
<comment type="caution">
    <text evidence="3">The sequence shown here is derived from an EMBL/GenBank/DDBJ whole genome shotgun (WGS) entry which is preliminary data.</text>
</comment>
<proteinExistence type="predicted"/>
<dbReference type="SUPFAM" id="SSF55486">
    <property type="entry name" value="Metalloproteases ('zincins'), catalytic domain"/>
    <property type="match status" value="1"/>
</dbReference>
<dbReference type="EMBL" id="QUSZ01009586">
    <property type="protein sequence ID" value="RHX98932.1"/>
    <property type="molecule type" value="Genomic_DNA"/>
</dbReference>
<dbReference type="Gene3D" id="3.40.390.10">
    <property type="entry name" value="Collagenase (Catalytic Domain)"/>
    <property type="match status" value="1"/>
</dbReference>